<dbReference type="PANTHER" id="PTHR11601:SF34">
    <property type="entry name" value="CYSTEINE DESULFURASE"/>
    <property type="match status" value="1"/>
</dbReference>
<dbReference type="RefSeq" id="WP_207646476.1">
    <property type="nucleotide sequence ID" value="NZ_FMWL01000018.1"/>
</dbReference>
<keyword evidence="5" id="KW-0479">Metal-binding</keyword>
<keyword evidence="13" id="KW-1185">Reference proteome</keyword>
<dbReference type="EMBL" id="FMWL01000018">
    <property type="protein sequence ID" value="SCZ81320.1"/>
    <property type="molecule type" value="Genomic_DNA"/>
</dbReference>
<dbReference type="InterPro" id="IPR015424">
    <property type="entry name" value="PyrdxlP-dep_Trfase"/>
</dbReference>
<dbReference type="Proteomes" id="UP000199208">
    <property type="component" value="Unassembled WGS sequence"/>
</dbReference>
<feature type="domain" description="Aminotransferase class V" evidence="11">
    <location>
        <begin position="9"/>
        <end position="371"/>
    </location>
</feature>
<dbReference type="InterPro" id="IPR015422">
    <property type="entry name" value="PyrdxlP-dep_Trfase_small"/>
</dbReference>
<dbReference type="InterPro" id="IPR015421">
    <property type="entry name" value="PyrdxlP-dep_Trfase_major"/>
</dbReference>
<evidence type="ECO:0000256" key="2">
    <source>
        <dbReference type="ARBA" id="ARBA00006490"/>
    </source>
</evidence>
<keyword evidence="8" id="KW-0411">Iron-sulfur</keyword>
<keyword evidence="6" id="KW-0663">Pyridoxal phosphate</keyword>
<dbReference type="InterPro" id="IPR000192">
    <property type="entry name" value="Aminotrans_V_dom"/>
</dbReference>
<evidence type="ECO:0000256" key="7">
    <source>
        <dbReference type="ARBA" id="ARBA00023004"/>
    </source>
</evidence>
<dbReference type="SUPFAM" id="SSF53383">
    <property type="entry name" value="PLP-dependent transferases"/>
    <property type="match status" value="1"/>
</dbReference>
<dbReference type="PIRSF" id="PIRSF005572">
    <property type="entry name" value="NifS"/>
    <property type="match status" value="1"/>
</dbReference>
<evidence type="ECO:0000256" key="8">
    <source>
        <dbReference type="ARBA" id="ARBA00023014"/>
    </source>
</evidence>
<dbReference type="GO" id="GO:0051536">
    <property type="term" value="F:iron-sulfur cluster binding"/>
    <property type="evidence" value="ECO:0007669"/>
    <property type="project" value="UniProtKB-KW"/>
</dbReference>
<dbReference type="Gene3D" id="3.90.1150.10">
    <property type="entry name" value="Aspartate Aminotransferase, domain 1"/>
    <property type="match status" value="1"/>
</dbReference>
<dbReference type="PROSITE" id="PS00595">
    <property type="entry name" value="AA_TRANSFER_CLASS_5"/>
    <property type="match status" value="1"/>
</dbReference>
<comment type="catalytic activity">
    <reaction evidence="9">
        <text>(sulfur carrier)-H + L-cysteine = (sulfur carrier)-SH + L-alanine</text>
        <dbReference type="Rhea" id="RHEA:43892"/>
        <dbReference type="Rhea" id="RHEA-COMP:14737"/>
        <dbReference type="Rhea" id="RHEA-COMP:14739"/>
        <dbReference type="ChEBI" id="CHEBI:29917"/>
        <dbReference type="ChEBI" id="CHEBI:35235"/>
        <dbReference type="ChEBI" id="CHEBI:57972"/>
        <dbReference type="ChEBI" id="CHEBI:64428"/>
        <dbReference type="EC" id="2.8.1.7"/>
    </reaction>
</comment>
<dbReference type="STRING" id="1120920.SAMN03080599_02728"/>
<dbReference type="GO" id="GO:0046872">
    <property type="term" value="F:metal ion binding"/>
    <property type="evidence" value="ECO:0007669"/>
    <property type="project" value="UniProtKB-KW"/>
</dbReference>
<evidence type="ECO:0000256" key="4">
    <source>
        <dbReference type="ARBA" id="ARBA00022679"/>
    </source>
</evidence>
<dbReference type="EC" id="2.8.1.7" evidence="3"/>
<organism evidence="12 13">
    <name type="scientific">Acidaminobacter hydrogenoformans DSM 2784</name>
    <dbReference type="NCBI Taxonomy" id="1120920"/>
    <lineage>
        <taxon>Bacteria</taxon>
        <taxon>Bacillati</taxon>
        <taxon>Bacillota</taxon>
        <taxon>Clostridia</taxon>
        <taxon>Peptostreptococcales</taxon>
        <taxon>Acidaminobacteraceae</taxon>
        <taxon>Acidaminobacter</taxon>
    </lineage>
</organism>
<dbReference type="InterPro" id="IPR020578">
    <property type="entry name" value="Aminotrans_V_PyrdxlP_BS"/>
</dbReference>
<dbReference type="GO" id="GO:0031071">
    <property type="term" value="F:cysteine desulfurase activity"/>
    <property type="evidence" value="ECO:0007669"/>
    <property type="project" value="UniProtKB-EC"/>
</dbReference>
<dbReference type="InterPro" id="IPR016454">
    <property type="entry name" value="Cysteine_dSase"/>
</dbReference>
<evidence type="ECO:0000256" key="5">
    <source>
        <dbReference type="ARBA" id="ARBA00022723"/>
    </source>
</evidence>
<keyword evidence="4" id="KW-0808">Transferase</keyword>
<comment type="similarity">
    <text evidence="2">Belongs to the class-V pyridoxal-phosphate-dependent aminotransferase family. NifS/IscS subfamily.</text>
</comment>
<comment type="cofactor">
    <cofactor evidence="1 10">
        <name>pyridoxal 5'-phosphate</name>
        <dbReference type="ChEBI" id="CHEBI:597326"/>
    </cofactor>
</comment>
<evidence type="ECO:0000256" key="6">
    <source>
        <dbReference type="ARBA" id="ARBA00022898"/>
    </source>
</evidence>
<gene>
    <name evidence="12" type="ORF">SAMN03080599_02728</name>
</gene>
<reference evidence="12 13" key="1">
    <citation type="submission" date="2016-10" db="EMBL/GenBank/DDBJ databases">
        <authorList>
            <person name="de Groot N.N."/>
        </authorList>
    </citation>
    <scope>NUCLEOTIDE SEQUENCE [LARGE SCALE GENOMIC DNA]</scope>
    <source>
        <strain evidence="12 13">DSM 2784</strain>
    </source>
</reference>
<evidence type="ECO:0000256" key="9">
    <source>
        <dbReference type="ARBA" id="ARBA00050776"/>
    </source>
</evidence>
<accession>A0A1G5S604</accession>
<evidence type="ECO:0000313" key="13">
    <source>
        <dbReference type="Proteomes" id="UP000199208"/>
    </source>
</evidence>
<dbReference type="Gene3D" id="3.40.640.10">
    <property type="entry name" value="Type I PLP-dependent aspartate aminotransferase-like (Major domain)"/>
    <property type="match status" value="1"/>
</dbReference>
<evidence type="ECO:0000256" key="10">
    <source>
        <dbReference type="RuleBase" id="RU004504"/>
    </source>
</evidence>
<dbReference type="Pfam" id="PF00266">
    <property type="entry name" value="Aminotran_5"/>
    <property type="match status" value="1"/>
</dbReference>
<evidence type="ECO:0000256" key="1">
    <source>
        <dbReference type="ARBA" id="ARBA00001933"/>
    </source>
</evidence>
<name>A0A1G5S604_9FIRM</name>
<dbReference type="PANTHER" id="PTHR11601">
    <property type="entry name" value="CYSTEINE DESULFURYLASE FAMILY MEMBER"/>
    <property type="match status" value="1"/>
</dbReference>
<dbReference type="AlphaFoldDB" id="A0A1G5S604"/>
<evidence type="ECO:0000259" key="11">
    <source>
        <dbReference type="Pfam" id="PF00266"/>
    </source>
</evidence>
<dbReference type="Gene3D" id="1.10.260.50">
    <property type="match status" value="1"/>
</dbReference>
<evidence type="ECO:0000256" key="3">
    <source>
        <dbReference type="ARBA" id="ARBA00012239"/>
    </source>
</evidence>
<protein>
    <recommendedName>
        <fullName evidence="3">cysteine desulfurase</fullName>
        <ecNumber evidence="3">2.8.1.7</ecNumber>
    </recommendedName>
</protein>
<sequence length="391" mass="41998">MKNIIVKEIYLDHSATTPVCPEAIQAMNEVMAGCYGNPSSLHRKGLEAEKLIKAASQTFLNALRAPTDRGEILFTSGGTESNNLAISGVAALLKENRRHIITTEAEHSSVLDTVKQWGMKSGYSVTLLRPDKSGHITPEQVLEAVRSDTGLISLMHVNNETGAVFNLGANLKGQMKAITSEPPIFHVDAVQSFGKLPIDVRGMGIDLLTASAHKIHGPKGTGFLYRDKSVRLKPLVFGGGQQGGIRPGTENVPGILGMEAALKALPADAATRLRVLRDRLWAGLATIGHIALNSPEDGAPHVINVSFEGLKSEVLLHTLEKEGVYVSSGSACHSKDRKASHVLVAMGLTVARIDSALRLSLSVHTTEAEIDEAIEIIRRADTSLGKIMRRR</sequence>
<proteinExistence type="inferred from homology"/>
<evidence type="ECO:0000313" key="12">
    <source>
        <dbReference type="EMBL" id="SCZ81320.1"/>
    </source>
</evidence>
<keyword evidence="7" id="KW-0408">Iron</keyword>